<dbReference type="SMART" id="SM00421">
    <property type="entry name" value="HTH_LUXR"/>
    <property type="match status" value="1"/>
</dbReference>
<reference evidence="3 4" key="1">
    <citation type="submission" date="2019-07" db="EMBL/GenBank/DDBJ databases">
        <authorList>
            <person name="Brisse S."/>
            <person name="Rodrigues C."/>
            <person name="Thorpe H."/>
        </authorList>
    </citation>
    <scope>NUCLEOTIDE SEQUENCE [LARGE SCALE GENOMIC DNA]</scope>
    <source>
        <strain evidence="3">SB6408</strain>
    </source>
</reference>
<dbReference type="GO" id="GO:0003677">
    <property type="term" value="F:DNA binding"/>
    <property type="evidence" value="ECO:0007669"/>
    <property type="project" value="UniProtKB-KW"/>
</dbReference>
<feature type="domain" description="HTH luxR-type" evidence="2">
    <location>
        <begin position="131"/>
        <end position="196"/>
    </location>
</feature>
<dbReference type="InterPro" id="IPR036388">
    <property type="entry name" value="WH-like_DNA-bd_sf"/>
</dbReference>
<evidence type="ECO:0000313" key="3">
    <source>
        <dbReference type="EMBL" id="VUS88431.1"/>
    </source>
</evidence>
<dbReference type="Proteomes" id="UP000318370">
    <property type="component" value="Unassembled WGS sequence"/>
</dbReference>
<proteinExistence type="predicted"/>
<dbReference type="PROSITE" id="PS50043">
    <property type="entry name" value="HTH_LUXR_2"/>
    <property type="match status" value="1"/>
</dbReference>
<keyword evidence="1" id="KW-0238">DNA-binding</keyword>
<dbReference type="Gene3D" id="1.10.10.10">
    <property type="entry name" value="Winged helix-like DNA-binding domain superfamily/Winged helix DNA-binding domain"/>
    <property type="match status" value="1"/>
</dbReference>
<dbReference type="InterPro" id="IPR000792">
    <property type="entry name" value="Tscrpt_reg_LuxR_C"/>
</dbReference>
<name>A0A564M4P7_9ENTR</name>
<organism evidence="3 4">
    <name type="scientific">Klebsiella spallanzanii</name>
    <dbReference type="NCBI Taxonomy" id="2587528"/>
    <lineage>
        <taxon>Bacteria</taxon>
        <taxon>Pseudomonadati</taxon>
        <taxon>Pseudomonadota</taxon>
        <taxon>Gammaproteobacteria</taxon>
        <taxon>Enterobacterales</taxon>
        <taxon>Enterobacteriaceae</taxon>
        <taxon>Klebsiella/Raoultella group</taxon>
        <taxon>Klebsiella</taxon>
    </lineage>
</organism>
<dbReference type="AlphaFoldDB" id="A0A564M4P7"/>
<dbReference type="EMBL" id="CABGHF010000023">
    <property type="protein sequence ID" value="VUS88431.1"/>
    <property type="molecule type" value="Genomic_DNA"/>
</dbReference>
<protein>
    <recommendedName>
        <fullName evidence="2">HTH luxR-type domain-containing protein</fullName>
    </recommendedName>
</protein>
<gene>
    <name evidence="3" type="ORF">SB6408_01497</name>
</gene>
<dbReference type="Pfam" id="PF00196">
    <property type="entry name" value="GerE"/>
    <property type="match status" value="1"/>
</dbReference>
<accession>A0A564M4P7</accession>
<evidence type="ECO:0000259" key="2">
    <source>
        <dbReference type="PROSITE" id="PS50043"/>
    </source>
</evidence>
<evidence type="ECO:0000313" key="4">
    <source>
        <dbReference type="Proteomes" id="UP000318370"/>
    </source>
</evidence>
<dbReference type="GO" id="GO:0006355">
    <property type="term" value="P:regulation of DNA-templated transcription"/>
    <property type="evidence" value="ECO:0007669"/>
    <property type="project" value="InterPro"/>
</dbReference>
<sequence>MINILVRDYYKFYQQGIEALLSFLFLSEYRESVDFYYDLTPSNITRADIIVIDLCAGEQLTCLSELKTAGHALIIGIVDSEFSSRTLLPGCLSHSVIIARSESLAFSFAKIKFAVSKKMSFPELPVLKHCTACRVKTFSFQQRQVMEGFYRGENFHQLANKLNVKHSTVFAHKYQVMDKLCLKNDYELYLLLKRLHQKNFFLPGTEPQSVGESSLLNDGNNQ</sequence>
<dbReference type="RefSeq" id="WP_142463455.1">
    <property type="nucleotide sequence ID" value="NZ_CABGHF010000023.1"/>
</dbReference>
<evidence type="ECO:0000256" key="1">
    <source>
        <dbReference type="ARBA" id="ARBA00023125"/>
    </source>
</evidence>
<dbReference type="InterPro" id="IPR016032">
    <property type="entry name" value="Sig_transdc_resp-reg_C-effctor"/>
</dbReference>
<dbReference type="SUPFAM" id="SSF46894">
    <property type="entry name" value="C-terminal effector domain of the bipartite response regulators"/>
    <property type="match status" value="1"/>
</dbReference>